<proteinExistence type="predicted"/>
<dbReference type="Gene3D" id="3.90.1300.10">
    <property type="entry name" value="Amidase signature (AS) domain"/>
    <property type="match status" value="1"/>
</dbReference>
<dbReference type="InterPro" id="IPR036928">
    <property type="entry name" value="AS_sf"/>
</dbReference>
<evidence type="ECO:0000313" key="2">
    <source>
        <dbReference type="Proteomes" id="UP000036987"/>
    </source>
</evidence>
<reference evidence="2" key="1">
    <citation type="journal article" date="2016" name="Nature">
        <title>The genome of the seagrass Zostera marina reveals angiosperm adaptation to the sea.</title>
        <authorList>
            <person name="Olsen J.L."/>
            <person name="Rouze P."/>
            <person name="Verhelst B."/>
            <person name="Lin Y.-C."/>
            <person name="Bayer T."/>
            <person name="Collen J."/>
            <person name="Dattolo E."/>
            <person name="De Paoli E."/>
            <person name="Dittami S."/>
            <person name="Maumus F."/>
            <person name="Michel G."/>
            <person name="Kersting A."/>
            <person name="Lauritano C."/>
            <person name="Lohaus R."/>
            <person name="Toepel M."/>
            <person name="Tonon T."/>
            <person name="Vanneste K."/>
            <person name="Amirebrahimi M."/>
            <person name="Brakel J."/>
            <person name="Bostroem C."/>
            <person name="Chovatia M."/>
            <person name="Grimwood J."/>
            <person name="Jenkins J.W."/>
            <person name="Jueterbock A."/>
            <person name="Mraz A."/>
            <person name="Stam W.T."/>
            <person name="Tice H."/>
            <person name="Bornberg-Bauer E."/>
            <person name="Green P.J."/>
            <person name="Pearson G.A."/>
            <person name="Procaccini G."/>
            <person name="Duarte C.M."/>
            <person name="Schmutz J."/>
            <person name="Reusch T.B.H."/>
            <person name="Van de Peer Y."/>
        </authorList>
    </citation>
    <scope>NUCLEOTIDE SEQUENCE [LARGE SCALE GENOMIC DNA]</scope>
    <source>
        <strain evidence="2">cv. Finnish</strain>
    </source>
</reference>
<accession>A0A0K9PI58</accession>
<organism evidence="1 2">
    <name type="scientific">Zostera marina</name>
    <name type="common">Eelgrass</name>
    <dbReference type="NCBI Taxonomy" id="29655"/>
    <lineage>
        <taxon>Eukaryota</taxon>
        <taxon>Viridiplantae</taxon>
        <taxon>Streptophyta</taxon>
        <taxon>Embryophyta</taxon>
        <taxon>Tracheophyta</taxon>
        <taxon>Spermatophyta</taxon>
        <taxon>Magnoliopsida</taxon>
        <taxon>Liliopsida</taxon>
        <taxon>Zosteraceae</taxon>
        <taxon>Zostera</taxon>
    </lineage>
</organism>
<dbReference type="SUPFAM" id="SSF75304">
    <property type="entry name" value="Amidase signature (AS) enzymes"/>
    <property type="match status" value="1"/>
</dbReference>
<dbReference type="PANTHER" id="PTHR42678:SF25">
    <property type="entry name" value="AMIDASE C869.01"/>
    <property type="match status" value="1"/>
</dbReference>
<gene>
    <name evidence="1" type="ORF">ZOSMA_235G00280</name>
</gene>
<dbReference type="EMBL" id="LFYR01000829">
    <property type="protein sequence ID" value="KMZ68621.1"/>
    <property type="molecule type" value="Genomic_DNA"/>
</dbReference>
<dbReference type="STRING" id="29655.A0A0K9PI58"/>
<protein>
    <recommendedName>
        <fullName evidence="3">Amidase domain-containing protein</fullName>
    </recommendedName>
</protein>
<name>A0A0K9PI58_ZOSMR</name>
<dbReference type="AlphaFoldDB" id="A0A0K9PI58"/>
<dbReference type="Proteomes" id="UP000036987">
    <property type="component" value="Unassembled WGS sequence"/>
</dbReference>
<dbReference type="OrthoDB" id="566138at2759"/>
<sequence>MKLEKTDASSILAIGGYPAISVPESYGQDGVHFGISFGGLLEPKLIEIAFAFEQATMVRVPHYHLILSNIVTHQ</sequence>
<evidence type="ECO:0000313" key="1">
    <source>
        <dbReference type="EMBL" id="KMZ68621.1"/>
    </source>
</evidence>
<comment type="caution">
    <text evidence="1">The sequence shown here is derived from an EMBL/GenBank/DDBJ whole genome shotgun (WGS) entry which is preliminary data.</text>
</comment>
<evidence type="ECO:0008006" key="3">
    <source>
        <dbReference type="Google" id="ProtNLM"/>
    </source>
</evidence>
<dbReference type="PANTHER" id="PTHR42678">
    <property type="entry name" value="AMIDASE"/>
    <property type="match status" value="1"/>
</dbReference>
<keyword evidence="2" id="KW-1185">Reference proteome</keyword>